<dbReference type="OrthoDB" id="9767435at2"/>
<dbReference type="KEGG" id="kvl:KVU_2018"/>
<keyword evidence="2" id="KW-1185">Reference proteome</keyword>
<reference evidence="1 2" key="1">
    <citation type="journal article" date="2011" name="J. Bacteriol.">
        <title>Complete genome sequence of the industrial strain Ketogulonicigenium vulgare WSH-001.</title>
        <authorList>
            <person name="Liu L."/>
            <person name="Li Y."/>
            <person name="Zhang J."/>
            <person name="Zhou Z."/>
            <person name="Liu J."/>
            <person name="Li X."/>
            <person name="Zhou J."/>
            <person name="Du G."/>
            <person name="Wang L."/>
            <person name="Chen J."/>
        </authorList>
    </citation>
    <scope>NUCLEOTIDE SEQUENCE [LARGE SCALE GENOMIC DNA]</scope>
    <source>
        <strain evidence="1 2">WSH-001</strain>
    </source>
</reference>
<name>F9Y4X3_KETVW</name>
<sequence>MTSPRVLFLGSLGHIPPTPDMRRQLDLMGGNAGNLVFQLATAQMIAAPLHQIGGGAPYALPKRRDLLVLPAANHLRPANWDPLSDFLEQADCPIAVFGLGADTQEGAALRGHASLMRLVGILRARAVLITYRGARSARIGAELGLQGVVLGCPSVFLNPAQRLGHVIAKGLARAAWHPMPRCAIHAGDPYNPRSALHRRAEQRLFSHVAQRGGLWLLASGGADACGAAAGQHPPAPALCAALGRQDAAQILMQSGHVPHDARTWIGWLRGCDLALGTRAHGTLAALAAGVPGILSPIDARTTELAQTMQLPQLPLDALATAASPQDCAAAAAFDPDAFDAWRITAARAMAAALIRIGLTPAPALQHLAAA</sequence>
<dbReference type="HOGENOM" id="CLU_747580_0_0_5"/>
<protein>
    <submittedName>
        <fullName evidence="1">Putative membrane-anchored protein</fullName>
    </submittedName>
</protein>
<dbReference type="RefSeq" id="WP_014537987.1">
    <property type="nucleotide sequence ID" value="NC_017384.1"/>
</dbReference>
<organism evidence="1 2">
    <name type="scientific">Ketogulonicigenium vulgare (strain WSH-001)</name>
    <dbReference type="NCBI Taxonomy" id="759362"/>
    <lineage>
        <taxon>Bacteria</taxon>
        <taxon>Pseudomonadati</taxon>
        <taxon>Pseudomonadota</taxon>
        <taxon>Alphaproteobacteria</taxon>
        <taxon>Rhodobacterales</taxon>
        <taxon>Roseobacteraceae</taxon>
        <taxon>Ketogulonicigenium</taxon>
    </lineage>
</organism>
<accession>F9Y4X3</accession>
<dbReference type="PATRIC" id="fig|759362.5.peg.2089"/>
<evidence type="ECO:0000313" key="2">
    <source>
        <dbReference type="Proteomes" id="UP000000692"/>
    </source>
</evidence>
<dbReference type="eggNOG" id="COG2327">
    <property type="taxonomic scope" value="Bacteria"/>
</dbReference>
<dbReference type="Proteomes" id="UP000000692">
    <property type="component" value="Chromosome"/>
</dbReference>
<dbReference type="AlphaFoldDB" id="F9Y4X3"/>
<gene>
    <name evidence="1" type="ordered locus">KVU_2018</name>
</gene>
<evidence type="ECO:0000313" key="1">
    <source>
        <dbReference type="EMBL" id="AEM41857.1"/>
    </source>
</evidence>
<proteinExistence type="predicted"/>
<dbReference type="EMBL" id="CP002018">
    <property type="protein sequence ID" value="AEM41857.1"/>
    <property type="molecule type" value="Genomic_DNA"/>
</dbReference>